<protein>
    <submittedName>
        <fullName evidence="4">Oxidoreductase domain protein</fullName>
    </submittedName>
</protein>
<sequence>MSRPVSVGLIGCGKISDAYFSGTQAYSMLKIVACADLDQARAEAKAREHGVRACSVEQLLRDPQIELVINLTIPVAHAEVNTAALQAGKHVYAEKPFALDSTAGASVLALARERALLVGCAPDTFLGGGLQTARKAIDDGAIGRPVSAMAFMLSRGHETWHPSPQFYYQKGGGPMFDMGPYYLTALINFLGPVARVCGSTQSAFTERLITSQPLAGTKIPVETPTHVAGVLEFVNGGSATIVTSFDTWPYPLPRLLVFGTEGTLEAPDPNRFDGAVRIRDAKSDEFREFAPTHTVERGRGSGAADMACSILRRERSHRASGALAQHVLEIMEAFEKSSRTGRHVKIKSRCERPAALPVGLAPNELDE</sequence>
<dbReference type="SUPFAM" id="SSF55347">
    <property type="entry name" value="Glyceraldehyde-3-phosphate dehydrogenase-like, C-terminal domain"/>
    <property type="match status" value="1"/>
</dbReference>
<evidence type="ECO:0000256" key="1">
    <source>
        <dbReference type="ARBA" id="ARBA00023002"/>
    </source>
</evidence>
<dbReference type="RefSeq" id="WP_012375912.1">
    <property type="nucleotide sequence ID" value="NC_010571.1"/>
</dbReference>
<feature type="domain" description="GFO/IDH/MocA-like oxidoreductase" evidence="3">
    <location>
        <begin position="131"/>
        <end position="265"/>
    </location>
</feature>
<dbReference type="SUPFAM" id="SSF51735">
    <property type="entry name" value="NAD(P)-binding Rossmann-fold domains"/>
    <property type="match status" value="1"/>
</dbReference>
<dbReference type="eggNOG" id="COG0673">
    <property type="taxonomic scope" value="Bacteria"/>
</dbReference>
<dbReference type="Pfam" id="PF01408">
    <property type="entry name" value="GFO_IDH_MocA"/>
    <property type="match status" value="1"/>
</dbReference>
<dbReference type="Pfam" id="PF22725">
    <property type="entry name" value="GFO_IDH_MocA_C3"/>
    <property type="match status" value="1"/>
</dbReference>
<dbReference type="PANTHER" id="PTHR43818">
    <property type="entry name" value="BCDNA.GH03377"/>
    <property type="match status" value="1"/>
</dbReference>
<dbReference type="Gene3D" id="3.30.360.10">
    <property type="entry name" value="Dihydrodipicolinate Reductase, domain 2"/>
    <property type="match status" value="1"/>
</dbReference>
<gene>
    <name evidence="4" type="ordered locus">Oter_3103</name>
</gene>
<name>B1ZZI0_OPITP</name>
<dbReference type="Gene3D" id="3.40.50.720">
    <property type="entry name" value="NAD(P)-binding Rossmann-like Domain"/>
    <property type="match status" value="1"/>
</dbReference>
<dbReference type="InterPro" id="IPR050463">
    <property type="entry name" value="Gfo/Idh/MocA_oxidrdct_glycsds"/>
</dbReference>
<organism evidence="4 5">
    <name type="scientific">Opitutus terrae (strain DSM 11246 / JCM 15787 / PB90-1)</name>
    <dbReference type="NCBI Taxonomy" id="452637"/>
    <lineage>
        <taxon>Bacteria</taxon>
        <taxon>Pseudomonadati</taxon>
        <taxon>Verrucomicrobiota</taxon>
        <taxon>Opitutia</taxon>
        <taxon>Opitutales</taxon>
        <taxon>Opitutaceae</taxon>
        <taxon>Opitutus</taxon>
    </lineage>
</organism>
<dbReference type="Proteomes" id="UP000007013">
    <property type="component" value="Chromosome"/>
</dbReference>
<dbReference type="EMBL" id="CP001032">
    <property type="protein sequence ID" value="ACB76383.1"/>
    <property type="molecule type" value="Genomic_DNA"/>
</dbReference>
<dbReference type="InterPro" id="IPR055170">
    <property type="entry name" value="GFO_IDH_MocA-like_dom"/>
</dbReference>
<dbReference type="InterPro" id="IPR036291">
    <property type="entry name" value="NAD(P)-bd_dom_sf"/>
</dbReference>
<dbReference type="HOGENOM" id="CLU_023194_6_0_0"/>
<dbReference type="STRING" id="452637.Oter_3103"/>
<keyword evidence="1" id="KW-0560">Oxidoreductase</keyword>
<proteinExistence type="predicted"/>
<reference evidence="4 5" key="1">
    <citation type="journal article" date="2011" name="J. Bacteriol.">
        <title>Genome sequence of the verrucomicrobium Opitutus terrae PB90-1, an abundant inhabitant of rice paddy soil ecosystems.</title>
        <authorList>
            <person name="van Passel M.W."/>
            <person name="Kant R."/>
            <person name="Palva A."/>
            <person name="Copeland A."/>
            <person name="Lucas S."/>
            <person name="Lapidus A."/>
            <person name="Glavina del Rio T."/>
            <person name="Pitluck S."/>
            <person name="Goltsman E."/>
            <person name="Clum A."/>
            <person name="Sun H."/>
            <person name="Schmutz J."/>
            <person name="Larimer F.W."/>
            <person name="Land M.L."/>
            <person name="Hauser L."/>
            <person name="Kyrpides N."/>
            <person name="Mikhailova N."/>
            <person name="Richardson P.P."/>
            <person name="Janssen P.H."/>
            <person name="de Vos W.M."/>
            <person name="Smidt H."/>
        </authorList>
    </citation>
    <scope>NUCLEOTIDE SEQUENCE [LARGE SCALE GENOMIC DNA]</scope>
    <source>
        <strain evidence="5">DSM 11246 / JCM 15787 / PB90-1</strain>
    </source>
</reference>
<dbReference type="PANTHER" id="PTHR43818:SF11">
    <property type="entry name" value="BCDNA.GH03377"/>
    <property type="match status" value="1"/>
</dbReference>
<dbReference type="KEGG" id="ote:Oter_3103"/>
<dbReference type="InterPro" id="IPR000683">
    <property type="entry name" value="Gfo/Idh/MocA-like_OxRdtase_N"/>
</dbReference>
<evidence type="ECO:0000313" key="4">
    <source>
        <dbReference type="EMBL" id="ACB76383.1"/>
    </source>
</evidence>
<keyword evidence="5" id="KW-1185">Reference proteome</keyword>
<dbReference type="OrthoDB" id="240873at2"/>
<dbReference type="AlphaFoldDB" id="B1ZZI0"/>
<feature type="domain" description="Gfo/Idh/MocA-like oxidoreductase N-terminal" evidence="2">
    <location>
        <begin position="6"/>
        <end position="118"/>
    </location>
</feature>
<evidence type="ECO:0000313" key="5">
    <source>
        <dbReference type="Proteomes" id="UP000007013"/>
    </source>
</evidence>
<accession>B1ZZI0</accession>
<dbReference type="GO" id="GO:0000166">
    <property type="term" value="F:nucleotide binding"/>
    <property type="evidence" value="ECO:0007669"/>
    <property type="project" value="InterPro"/>
</dbReference>
<evidence type="ECO:0000259" key="3">
    <source>
        <dbReference type="Pfam" id="PF22725"/>
    </source>
</evidence>
<evidence type="ECO:0000259" key="2">
    <source>
        <dbReference type="Pfam" id="PF01408"/>
    </source>
</evidence>
<dbReference type="GO" id="GO:0016491">
    <property type="term" value="F:oxidoreductase activity"/>
    <property type="evidence" value="ECO:0007669"/>
    <property type="project" value="UniProtKB-KW"/>
</dbReference>